<feature type="domain" description="HTH marR-type" evidence="1">
    <location>
        <begin position="23"/>
        <end position="80"/>
    </location>
</feature>
<dbReference type="InterPro" id="IPR036388">
    <property type="entry name" value="WH-like_DNA-bd_sf"/>
</dbReference>
<dbReference type="Gene3D" id="1.10.10.10">
    <property type="entry name" value="Winged helix-like DNA-binding domain superfamily/Winged helix DNA-binding domain"/>
    <property type="match status" value="1"/>
</dbReference>
<dbReference type="Proteomes" id="UP001595976">
    <property type="component" value="Unassembled WGS sequence"/>
</dbReference>
<accession>A0ABW0F0G1</accession>
<evidence type="ECO:0000313" key="3">
    <source>
        <dbReference type="Proteomes" id="UP001595976"/>
    </source>
</evidence>
<dbReference type="RefSeq" id="WP_158446389.1">
    <property type="nucleotide sequence ID" value="NZ_JAOAOS010000001.1"/>
</dbReference>
<dbReference type="InterPro" id="IPR036390">
    <property type="entry name" value="WH_DNA-bd_sf"/>
</dbReference>
<dbReference type="SUPFAM" id="SSF46785">
    <property type="entry name" value="Winged helix' DNA-binding domain"/>
    <property type="match status" value="1"/>
</dbReference>
<dbReference type="Pfam" id="PF12802">
    <property type="entry name" value="MarR_2"/>
    <property type="match status" value="1"/>
</dbReference>
<dbReference type="EMBL" id="JBHSLI010000001">
    <property type="protein sequence ID" value="MFC5291674.1"/>
    <property type="molecule type" value="Genomic_DNA"/>
</dbReference>
<reference evidence="3" key="1">
    <citation type="journal article" date="2019" name="Int. J. Syst. Evol. Microbiol.">
        <title>The Global Catalogue of Microorganisms (GCM) 10K type strain sequencing project: providing services to taxonomists for standard genome sequencing and annotation.</title>
        <authorList>
            <consortium name="The Broad Institute Genomics Platform"/>
            <consortium name="The Broad Institute Genome Sequencing Center for Infectious Disease"/>
            <person name="Wu L."/>
            <person name="Ma J."/>
        </authorList>
    </citation>
    <scope>NUCLEOTIDE SEQUENCE [LARGE SCALE GENOMIC DNA]</scope>
    <source>
        <strain evidence="3">CGMCC 1.15643</strain>
    </source>
</reference>
<comment type="caution">
    <text evidence="2">The sequence shown here is derived from an EMBL/GenBank/DDBJ whole genome shotgun (WGS) entry which is preliminary data.</text>
</comment>
<dbReference type="InterPro" id="IPR000835">
    <property type="entry name" value="HTH_MarR-typ"/>
</dbReference>
<proteinExistence type="predicted"/>
<sequence length="102" mass="11159">MSLTALTKGLLLVKEFRNLNAEMPAQQIALFLLIARQPRATLADLNKQLGQGKSSINRNVAALAEKYGLVEYGRDPADARNNIAWLTPKGQNLVNTLETILG</sequence>
<keyword evidence="3" id="KW-1185">Reference proteome</keyword>
<evidence type="ECO:0000259" key="1">
    <source>
        <dbReference type="Pfam" id="PF12802"/>
    </source>
</evidence>
<evidence type="ECO:0000313" key="2">
    <source>
        <dbReference type="EMBL" id="MFC5291674.1"/>
    </source>
</evidence>
<protein>
    <submittedName>
        <fullName evidence="2">MarR family winged helix-turn-helix transcriptional regulator</fullName>
    </submittedName>
</protein>
<gene>
    <name evidence="2" type="ORF">ACFPK2_01575</name>
</gene>
<organism evidence="2 3">
    <name type="scientific">Bosea minatitlanensis</name>
    <dbReference type="NCBI Taxonomy" id="128782"/>
    <lineage>
        <taxon>Bacteria</taxon>
        <taxon>Pseudomonadati</taxon>
        <taxon>Pseudomonadota</taxon>
        <taxon>Alphaproteobacteria</taxon>
        <taxon>Hyphomicrobiales</taxon>
        <taxon>Boseaceae</taxon>
        <taxon>Bosea</taxon>
    </lineage>
</organism>
<name>A0ABW0F0G1_9HYPH</name>